<evidence type="ECO:0000313" key="1">
    <source>
        <dbReference type="EMBL" id="KAH0623286.1"/>
    </source>
</evidence>
<proteinExistence type="predicted"/>
<comment type="caution">
    <text evidence="1">The sequence shown here is derived from an EMBL/GenBank/DDBJ whole genome shotgun (WGS) entry which is preliminary data.</text>
</comment>
<dbReference type="Proteomes" id="UP000826234">
    <property type="component" value="Unassembled WGS sequence"/>
</dbReference>
<name>A0ABQ7T159_PHRPL</name>
<sequence length="72" mass="8018">MAVEQGHLLHLQNKAGNSDHSLNAKCLIKLIFCFLVPHFIRDTILIVSPIGYCCTYFEVNIVNCSIDVPTVS</sequence>
<dbReference type="EMBL" id="JAIPUX010003283">
    <property type="protein sequence ID" value="KAH0623286.1"/>
    <property type="molecule type" value="Genomic_DNA"/>
</dbReference>
<accession>A0ABQ7T159</accession>
<evidence type="ECO:0000313" key="2">
    <source>
        <dbReference type="Proteomes" id="UP000826234"/>
    </source>
</evidence>
<organism evidence="1 2">
    <name type="scientific">Phrynosoma platyrhinos</name>
    <name type="common">Desert horned lizard</name>
    <dbReference type="NCBI Taxonomy" id="52577"/>
    <lineage>
        <taxon>Eukaryota</taxon>
        <taxon>Metazoa</taxon>
        <taxon>Chordata</taxon>
        <taxon>Craniata</taxon>
        <taxon>Vertebrata</taxon>
        <taxon>Euteleostomi</taxon>
        <taxon>Lepidosauria</taxon>
        <taxon>Squamata</taxon>
        <taxon>Bifurcata</taxon>
        <taxon>Unidentata</taxon>
        <taxon>Episquamata</taxon>
        <taxon>Toxicofera</taxon>
        <taxon>Iguania</taxon>
        <taxon>Phrynosomatidae</taxon>
        <taxon>Phrynosomatinae</taxon>
        <taxon>Phrynosoma</taxon>
    </lineage>
</organism>
<keyword evidence="2" id="KW-1185">Reference proteome</keyword>
<reference evidence="1 2" key="1">
    <citation type="journal article" date="2022" name="Gigascience">
        <title>A chromosome-level genome assembly and annotation of the desert horned lizard, Phrynosoma platyrhinos, provides insight into chromosomal rearrangements among reptiles.</title>
        <authorList>
            <person name="Koochekian N."/>
            <person name="Ascanio A."/>
            <person name="Farleigh K."/>
            <person name="Card D.C."/>
            <person name="Schield D.R."/>
            <person name="Castoe T.A."/>
            <person name="Jezkova T."/>
        </authorList>
    </citation>
    <scope>NUCLEOTIDE SEQUENCE [LARGE SCALE GENOMIC DNA]</scope>
    <source>
        <strain evidence="1">NK-2021</strain>
    </source>
</reference>
<protein>
    <submittedName>
        <fullName evidence="1">Uncharacterized protein</fullName>
    </submittedName>
</protein>
<gene>
    <name evidence="1" type="ORF">JD844_031440</name>
</gene>